<dbReference type="EMBL" id="MHTL01000011">
    <property type="protein sequence ID" value="OHA60604.1"/>
    <property type="molecule type" value="Genomic_DNA"/>
</dbReference>
<reference evidence="3 4" key="1">
    <citation type="journal article" date="2016" name="Nat. Commun.">
        <title>Thousands of microbial genomes shed light on interconnected biogeochemical processes in an aquifer system.</title>
        <authorList>
            <person name="Anantharaman K."/>
            <person name="Brown C.T."/>
            <person name="Hug L.A."/>
            <person name="Sharon I."/>
            <person name="Castelle C.J."/>
            <person name="Probst A.J."/>
            <person name="Thomas B.C."/>
            <person name="Singh A."/>
            <person name="Wilkins M.J."/>
            <person name="Karaoz U."/>
            <person name="Brodie E.L."/>
            <person name="Williams K.H."/>
            <person name="Hubbard S.S."/>
            <person name="Banfield J.F."/>
        </authorList>
    </citation>
    <scope>NUCLEOTIDE SEQUENCE [LARGE SCALE GENOMIC DNA]</scope>
</reference>
<evidence type="ECO:0000313" key="3">
    <source>
        <dbReference type="EMBL" id="OHA60604.1"/>
    </source>
</evidence>
<dbReference type="STRING" id="1802440.A2569_00830"/>
<dbReference type="InterPro" id="IPR028098">
    <property type="entry name" value="Glyco_trans_4-like_N"/>
</dbReference>
<organism evidence="3 4">
    <name type="scientific">Candidatus Vogelbacteria bacterium RIFOXYD1_FULL_51_18</name>
    <dbReference type="NCBI Taxonomy" id="1802440"/>
    <lineage>
        <taxon>Bacteria</taxon>
        <taxon>Candidatus Vogeliibacteriota</taxon>
    </lineage>
</organism>
<feature type="domain" description="Glycosyl transferase family 1" evidence="1">
    <location>
        <begin position="195"/>
        <end position="341"/>
    </location>
</feature>
<dbReference type="Pfam" id="PF13439">
    <property type="entry name" value="Glyco_transf_4"/>
    <property type="match status" value="1"/>
</dbReference>
<dbReference type="Pfam" id="PF00534">
    <property type="entry name" value="Glycos_transf_1"/>
    <property type="match status" value="1"/>
</dbReference>
<accession>A0A1G2QIX1</accession>
<dbReference type="InterPro" id="IPR001296">
    <property type="entry name" value="Glyco_trans_1"/>
</dbReference>
<name>A0A1G2QIX1_9BACT</name>
<evidence type="ECO:0000259" key="1">
    <source>
        <dbReference type="Pfam" id="PF00534"/>
    </source>
</evidence>
<evidence type="ECO:0000259" key="2">
    <source>
        <dbReference type="Pfam" id="PF13439"/>
    </source>
</evidence>
<dbReference type="PANTHER" id="PTHR45947">
    <property type="entry name" value="SULFOQUINOVOSYL TRANSFERASE SQD2"/>
    <property type="match status" value="1"/>
</dbReference>
<protein>
    <recommendedName>
        <fullName evidence="5">Glycosyltransferase subfamily 4-like N-terminal domain-containing protein</fullName>
    </recommendedName>
</protein>
<dbReference type="InterPro" id="IPR050194">
    <property type="entry name" value="Glycosyltransferase_grp1"/>
</dbReference>
<proteinExistence type="predicted"/>
<evidence type="ECO:0000313" key="4">
    <source>
        <dbReference type="Proteomes" id="UP000177090"/>
    </source>
</evidence>
<sequence>MREFRTALIYTTAYLPYIGGAELALKEITERWHNVRVLIVTARLSRTVPQRERIGRAEVIRIGIGIPRVDKLLLAVFGKRAGERALKGSEPDCVWAIMASYGALAALAYKRAHPRVSFILTLQEGDTHEHIARRARFLGKRFREIFERADAIQAISQYLADWARDMGATAPITVIPNGVDIEKFRFRSWKSDSPQANPTSKSIELITTSRLVKKNAVDDIIRALAHLPETVTLEVVGDGVERNNLKVLTLSLNLSSRVHFAGAIAPEEIPLALARADIFVRPSLSEGLGNSFLEAFAAGLPVIATPVGGIPDFLRDGETGWFAEVRNPESIAACVRYIINPAHEEHVTHVTAAARALIEKDYTWESVMVRMGAIL</sequence>
<comment type="caution">
    <text evidence="3">The sequence shown here is derived from an EMBL/GenBank/DDBJ whole genome shotgun (WGS) entry which is preliminary data.</text>
</comment>
<dbReference type="Gene3D" id="3.40.50.2000">
    <property type="entry name" value="Glycogen Phosphorylase B"/>
    <property type="match status" value="2"/>
</dbReference>
<gene>
    <name evidence="3" type="ORF">A2569_00830</name>
</gene>
<dbReference type="CDD" id="cd03801">
    <property type="entry name" value="GT4_PimA-like"/>
    <property type="match status" value="1"/>
</dbReference>
<dbReference type="Proteomes" id="UP000177090">
    <property type="component" value="Unassembled WGS sequence"/>
</dbReference>
<dbReference type="GO" id="GO:0016757">
    <property type="term" value="F:glycosyltransferase activity"/>
    <property type="evidence" value="ECO:0007669"/>
    <property type="project" value="InterPro"/>
</dbReference>
<dbReference type="AlphaFoldDB" id="A0A1G2QIX1"/>
<dbReference type="PANTHER" id="PTHR45947:SF3">
    <property type="entry name" value="SULFOQUINOVOSYL TRANSFERASE SQD2"/>
    <property type="match status" value="1"/>
</dbReference>
<dbReference type="SUPFAM" id="SSF53756">
    <property type="entry name" value="UDP-Glycosyltransferase/glycogen phosphorylase"/>
    <property type="match status" value="1"/>
</dbReference>
<feature type="domain" description="Glycosyltransferase subfamily 4-like N-terminal" evidence="2">
    <location>
        <begin position="18"/>
        <end position="182"/>
    </location>
</feature>
<evidence type="ECO:0008006" key="5">
    <source>
        <dbReference type="Google" id="ProtNLM"/>
    </source>
</evidence>